<feature type="coiled-coil region" evidence="1">
    <location>
        <begin position="263"/>
        <end position="427"/>
    </location>
</feature>
<accession>F7BPR4</accession>
<name>F7BPR4_CIOIN</name>
<evidence type="ECO:0000313" key="4">
    <source>
        <dbReference type="Proteomes" id="UP000008144"/>
    </source>
</evidence>
<dbReference type="Ensembl" id="ENSCINT00000010930.3">
    <property type="protein sequence ID" value="ENSCINP00000010930.3"/>
    <property type="gene ID" value="ENSCING00000005317.3"/>
</dbReference>
<keyword evidence="4" id="KW-1185">Reference proteome</keyword>
<dbReference type="OMA" id="HFSETDW"/>
<dbReference type="STRING" id="7719.ENSCINP00000010930"/>
<dbReference type="EMBL" id="EAAA01000233">
    <property type="status" value="NOT_ANNOTATED_CDS"/>
    <property type="molecule type" value="Genomic_DNA"/>
</dbReference>
<proteinExistence type="predicted"/>
<dbReference type="InterPro" id="IPR040210">
    <property type="entry name" value="Cep85/Cep85L"/>
</dbReference>
<sequence>MDMKFADITHMQLKRSLDQIHGVNSARSVNSGLSNQIYVGVPNVADACYSHDMNGNTHFSKPWRHNSAGNYYQQGAPAYDNGNVATQPNKFDAILQVKDAMLQEKESVILKLRLQVASLQHQIQEGDAALRQVMSTHYGGISKSSSSSSNDRSLDLETQRKIHDLEQMLGKVENNLEETKAQAAREKSHSEEKVKKLENLLKSREHTLTEGSKKYKVCTERLEKYKKRVESLERYLGGLPTVEESNKLKTEADILGVERENMIVEINKIKDKLETKTKALKEKQNELDKEMEKSSHLEREVQKLKEDVLKLEKSKVELGSSERDRLEDLEFEIVRLKKEKEDAARMLSASDRRAKQQQERLQAEVENLTQQLSEGEERIETLRKDMLMKQQTANKVHTAMMNLSSQNQQLMEQKLTLQDKVKVLEKAQGNFKDEAVACARLHRETFAAVQDIKAVSQVLIQTAEGNDPNLSALLGVTTEPNEDSVNKLTDAKTSVEQTNRKIIEVRKLRQDIDELRTIISNRYAESIGDNCTTH</sequence>
<dbReference type="PANTHER" id="PTHR31075:SF4">
    <property type="entry name" value="CENTROSOMAL PROTEIN OF 85 KDA"/>
    <property type="match status" value="1"/>
</dbReference>
<reference evidence="3" key="2">
    <citation type="journal article" date="2008" name="Genome Biol.">
        <title>Improved genome assembly and evidence-based global gene model set for the chordate Ciona intestinalis: new insight into intron and operon populations.</title>
        <authorList>
            <person name="Satou Y."/>
            <person name="Mineta K."/>
            <person name="Ogasawara M."/>
            <person name="Sasakura Y."/>
            <person name="Shoguchi E."/>
            <person name="Ueno K."/>
            <person name="Yamada L."/>
            <person name="Matsumoto J."/>
            <person name="Wasserscheid J."/>
            <person name="Dewar K."/>
            <person name="Wiley G.B."/>
            <person name="Macmil S.L."/>
            <person name="Roe B.A."/>
            <person name="Zeller R.W."/>
            <person name="Hastings K.E."/>
            <person name="Lemaire P."/>
            <person name="Lindquist E."/>
            <person name="Endo T."/>
            <person name="Hotta K."/>
            <person name="Inaba K."/>
        </authorList>
    </citation>
    <scope>NUCLEOTIDE SEQUENCE [LARGE SCALE GENOMIC DNA]</scope>
    <source>
        <strain evidence="3">wild type</strain>
    </source>
</reference>
<dbReference type="AlphaFoldDB" id="F7BPR4"/>
<dbReference type="Proteomes" id="UP000008144">
    <property type="component" value="Chromosome 1"/>
</dbReference>
<evidence type="ECO:0000256" key="1">
    <source>
        <dbReference type="SAM" id="Coils"/>
    </source>
</evidence>
<reference evidence="3" key="3">
    <citation type="submission" date="2025-08" db="UniProtKB">
        <authorList>
            <consortium name="Ensembl"/>
        </authorList>
    </citation>
    <scope>IDENTIFICATION</scope>
</reference>
<organism evidence="3 4">
    <name type="scientific">Ciona intestinalis</name>
    <name type="common">Transparent sea squirt</name>
    <name type="synonym">Ascidia intestinalis</name>
    <dbReference type="NCBI Taxonomy" id="7719"/>
    <lineage>
        <taxon>Eukaryota</taxon>
        <taxon>Metazoa</taxon>
        <taxon>Chordata</taxon>
        <taxon>Tunicata</taxon>
        <taxon>Ascidiacea</taxon>
        <taxon>Phlebobranchia</taxon>
        <taxon>Cionidae</taxon>
        <taxon>Ciona</taxon>
    </lineage>
</organism>
<dbReference type="GeneTree" id="ENSGT00620000087993"/>
<dbReference type="InterPro" id="IPR058190">
    <property type="entry name" value="CC4_CEP85"/>
</dbReference>
<evidence type="ECO:0000313" key="3">
    <source>
        <dbReference type="Ensembl" id="ENSCINP00000010930.3"/>
    </source>
</evidence>
<dbReference type="GO" id="GO:0005813">
    <property type="term" value="C:centrosome"/>
    <property type="evidence" value="ECO:0000318"/>
    <property type="project" value="GO_Central"/>
</dbReference>
<dbReference type="FunCoup" id="F7BPR4">
    <property type="interactions" value="18"/>
</dbReference>
<protein>
    <recommendedName>
        <fullName evidence="2">Centrosomal protein of 85 kDa-like CC4 coiled-coil domain-containing protein</fullName>
    </recommendedName>
</protein>
<dbReference type="HOGENOM" id="CLU_051777_0_0_1"/>
<evidence type="ECO:0000259" key="2">
    <source>
        <dbReference type="Pfam" id="PF24555"/>
    </source>
</evidence>
<keyword evidence="1" id="KW-0175">Coiled coil</keyword>
<dbReference type="PANTHER" id="PTHR31075">
    <property type="entry name" value="CENTROSOMAL PROTEIN OF 85 KDA"/>
    <property type="match status" value="1"/>
</dbReference>
<dbReference type="Pfam" id="PF24555">
    <property type="entry name" value="CC4_CEP85"/>
    <property type="match status" value="1"/>
</dbReference>
<reference evidence="4" key="1">
    <citation type="journal article" date="2002" name="Science">
        <title>The draft genome of Ciona intestinalis: insights into chordate and vertebrate origins.</title>
        <authorList>
            <person name="Dehal P."/>
            <person name="Satou Y."/>
            <person name="Campbell R.K."/>
            <person name="Chapman J."/>
            <person name="Degnan B."/>
            <person name="De Tomaso A."/>
            <person name="Davidson B."/>
            <person name="Di Gregorio A."/>
            <person name="Gelpke M."/>
            <person name="Goodstein D.M."/>
            <person name="Harafuji N."/>
            <person name="Hastings K.E."/>
            <person name="Ho I."/>
            <person name="Hotta K."/>
            <person name="Huang W."/>
            <person name="Kawashima T."/>
            <person name="Lemaire P."/>
            <person name="Martinez D."/>
            <person name="Meinertzhagen I.A."/>
            <person name="Necula S."/>
            <person name="Nonaka M."/>
            <person name="Putnam N."/>
            <person name="Rash S."/>
            <person name="Saiga H."/>
            <person name="Satake M."/>
            <person name="Terry A."/>
            <person name="Yamada L."/>
            <person name="Wang H.G."/>
            <person name="Awazu S."/>
            <person name="Azumi K."/>
            <person name="Boore J."/>
            <person name="Branno M."/>
            <person name="Chin-Bow S."/>
            <person name="DeSantis R."/>
            <person name="Doyle S."/>
            <person name="Francino P."/>
            <person name="Keys D.N."/>
            <person name="Haga S."/>
            <person name="Hayashi H."/>
            <person name="Hino K."/>
            <person name="Imai K.S."/>
            <person name="Inaba K."/>
            <person name="Kano S."/>
            <person name="Kobayashi K."/>
            <person name="Kobayashi M."/>
            <person name="Lee B.I."/>
            <person name="Makabe K.W."/>
            <person name="Manohar C."/>
            <person name="Matassi G."/>
            <person name="Medina M."/>
            <person name="Mochizuki Y."/>
            <person name="Mount S."/>
            <person name="Morishita T."/>
            <person name="Miura S."/>
            <person name="Nakayama A."/>
            <person name="Nishizaka S."/>
            <person name="Nomoto H."/>
            <person name="Ohta F."/>
            <person name="Oishi K."/>
            <person name="Rigoutsos I."/>
            <person name="Sano M."/>
            <person name="Sasaki A."/>
            <person name="Sasakura Y."/>
            <person name="Shoguchi E."/>
            <person name="Shin-i T."/>
            <person name="Spagnuolo A."/>
            <person name="Stainier D."/>
            <person name="Suzuki M.M."/>
            <person name="Tassy O."/>
            <person name="Takatori N."/>
            <person name="Tokuoka M."/>
            <person name="Yagi K."/>
            <person name="Yoshizaki F."/>
            <person name="Wada S."/>
            <person name="Zhang C."/>
            <person name="Hyatt P.D."/>
            <person name="Larimer F."/>
            <person name="Detter C."/>
            <person name="Doggett N."/>
            <person name="Glavina T."/>
            <person name="Hawkins T."/>
            <person name="Richardson P."/>
            <person name="Lucas S."/>
            <person name="Kohara Y."/>
            <person name="Levine M."/>
            <person name="Satoh N."/>
            <person name="Rokhsar D.S."/>
        </authorList>
    </citation>
    <scope>NUCLEOTIDE SEQUENCE [LARGE SCALE GENOMIC DNA]</scope>
</reference>
<dbReference type="InParanoid" id="F7BPR4"/>
<reference evidence="3" key="4">
    <citation type="submission" date="2025-09" db="UniProtKB">
        <authorList>
            <consortium name="Ensembl"/>
        </authorList>
    </citation>
    <scope>IDENTIFICATION</scope>
</reference>
<feature type="coiled-coil region" evidence="1">
    <location>
        <begin position="162"/>
        <end position="235"/>
    </location>
</feature>
<feature type="domain" description="Centrosomal protein of 85 kDa-like CC4 coiled-coil" evidence="2">
    <location>
        <begin position="336"/>
        <end position="418"/>
    </location>
</feature>